<evidence type="ECO:0000256" key="2">
    <source>
        <dbReference type="ARBA" id="ARBA00005375"/>
    </source>
</evidence>
<proteinExistence type="inferred from homology"/>
<comment type="catalytic activity">
    <reaction evidence="1">
        <text>a phosphate monoester + H2O = an alcohol + phosphate</text>
        <dbReference type="Rhea" id="RHEA:15017"/>
        <dbReference type="ChEBI" id="CHEBI:15377"/>
        <dbReference type="ChEBI" id="CHEBI:30879"/>
        <dbReference type="ChEBI" id="CHEBI:43474"/>
        <dbReference type="ChEBI" id="CHEBI:67140"/>
        <dbReference type="EC" id="3.1.3.2"/>
    </reaction>
</comment>
<evidence type="ECO:0000256" key="9">
    <source>
        <dbReference type="SAM" id="SignalP"/>
    </source>
</evidence>
<keyword evidence="7" id="KW-0325">Glycoprotein</keyword>
<dbReference type="GO" id="GO:0003993">
    <property type="term" value="F:acid phosphatase activity"/>
    <property type="evidence" value="ECO:0007669"/>
    <property type="project" value="UniProtKB-EC"/>
</dbReference>
<reference evidence="10 11" key="1">
    <citation type="submission" date="2019-07" db="EMBL/GenBank/DDBJ databases">
        <title>Draft genome assembly of a fouling barnacle, Amphibalanus amphitrite (Darwin, 1854): The first reference genome for Thecostraca.</title>
        <authorList>
            <person name="Kim W."/>
        </authorList>
    </citation>
    <scope>NUCLEOTIDE SEQUENCE [LARGE SCALE GENOMIC DNA]</scope>
    <source>
        <strain evidence="10">SNU_AA5</strain>
        <tissue evidence="10">Soma without cirri and trophi</tissue>
    </source>
</reference>
<dbReference type="AlphaFoldDB" id="A0A6A4VKG0"/>
<dbReference type="CDD" id="cd07061">
    <property type="entry name" value="HP_HAP_like"/>
    <property type="match status" value="1"/>
</dbReference>
<dbReference type="InterPro" id="IPR033379">
    <property type="entry name" value="Acid_Pase_AS"/>
</dbReference>
<dbReference type="EMBL" id="VIIS01001528">
    <property type="protein sequence ID" value="KAF0296867.1"/>
    <property type="molecule type" value="Genomic_DNA"/>
</dbReference>
<dbReference type="SUPFAM" id="SSF53254">
    <property type="entry name" value="Phosphoglycerate mutase-like"/>
    <property type="match status" value="1"/>
</dbReference>
<evidence type="ECO:0000256" key="7">
    <source>
        <dbReference type="ARBA" id="ARBA00023180"/>
    </source>
</evidence>
<organism evidence="10 11">
    <name type="scientific">Amphibalanus amphitrite</name>
    <name type="common">Striped barnacle</name>
    <name type="synonym">Balanus amphitrite</name>
    <dbReference type="NCBI Taxonomy" id="1232801"/>
    <lineage>
        <taxon>Eukaryota</taxon>
        <taxon>Metazoa</taxon>
        <taxon>Ecdysozoa</taxon>
        <taxon>Arthropoda</taxon>
        <taxon>Crustacea</taxon>
        <taxon>Multicrustacea</taxon>
        <taxon>Cirripedia</taxon>
        <taxon>Thoracica</taxon>
        <taxon>Thoracicalcarea</taxon>
        <taxon>Balanomorpha</taxon>
        <taxon>Balanoidea</taxon>
        <taxon>Balanidae</taxon>
        <taxon>Amphibalaninae</taxon>
        <taxon>Amphibalanus</taxon>
    </lineage>
</organism>
<evidence type="ECO:0000256" key="5">
    <source>
        <dbReference type="ARBA" id="ARBA00022801"/>
    </source>
</evidence>
<evidence type="ECO:0000256" key="4">
    <source>
        <dbReference type="ARBA" id="ARBA00022729"/>
    </source>
</evidence>
<evidence type="ECO:0000256" key="3">
    <source>
        <dbReference type="ARBA" id="ARBA00012646"/>
    </source>
</evidence>
<protein>
    <recommendedName>
        <fullName evidence="3">acid phosphatase</fullName>
        <ecNumber evidence="3">3.1.3.2</ecNumber>
    </recommendedName>
</protein>
<feature type="signal peptide" evidence="9">
    <location>
        <begin position="1"/>
        <end position="20"/>
    </location>
</feature>
<dbReference type="Gene3D" id="3.40.50.1240">
    <property type="entry name" value="Phosphoglycerate mutase-like"/>
    <property type="match status" value="1"/>
</dbReference>
<dbReference type="PANTHER" id="PTHR11567:SF211">
    <property type="entry name" value="PROSTATIC ACID PHOSPHATASE"/>
    <property type="match status" value="1"/>
</dbReference>
<dbReference type="InterPro" id="IPR000560">
    <property type="entry name" value="His_Pase_clade-2"/>
</dbReference>
<accession>A0A6A4VKG0</accession>
<evidence type="ECO:0000313" key="11">
    <source>
        <dbReference type="Proteomes" id="UP000440578"/>
    </source>
</evidence>
<keyword evidence="11" id="KW-1185">Reference proteome</keyword>
<comment type="caution">
    <text evidence="10">The sequence shown here is derived from an EMBL/GenBank/DDBJ whole genome shotgun (WGS) entry which is preliminary data.</text>
</comment>
<dbReference type="PANTHER" id="PTHR11567">
    <property type="entry name" value="ACID PHOSPHATASE-RELATED"/>
    <property type="match status" value="1"/>
</dbReference>
<feature type="transmembrane region" description="Helical" evidence="8">
    <location>
        <begin position="383"/>
        <end position="406"/>
    </location>
</feature>
<dbReference type="InterPro" id="IPR050645">
    <property type="entry name" value="Histidine_acid_phosphatase"/>
</dbReference>
<dbReference type="PROSITE" id="PS00616">
    <property type="entry name" value="HIS_ACID_PHOSPHAT_1"/>
    <property type="match status" value="1"/>
</dbReference>
<keyword evidence="6" id="KW-1015">Disulfide bond</keyword>
<dbReference type="Proteomes" id="UP000440578">
    <property type="component" value="Unassembled WGS sequence"/>
</dbReference>
<keyword evidence="8" id="KW-0812">Transmembrane</keyword>
<dbReference type="Pfam" id="PF00328">
    <property type="entry name" value="His_Phos_2"/>
    <property type="match status" value="1"/>
</dbReference>
<dbReference type="EC" id="3.1.3.2" evidence="3"/>
<dbReference type="InterPro" id="IPR029033">
    <property type="entry name" value="His_PPase_superfam"/>
</dbReference>
<name>A0A6A4VKG0_AMPAM</name>
<feature type="chain" id="PRO_5025541501" description="acid phosphatase" evidence="9">
    <location>
        <begin position="21"/>
        <end position="425"/>
    </location>
</feature>
<keyword evidence="4 9" id="KW-0732">Signal</keyword>
<comment type="similarity">
    <text evidence="2">Belongs to the histidine acid phosphatase family.</text>
</comment>
<keyword evidence="8" id="KW-1133">Transmembrane helix</keyword>
<evidence type="ECO:0000256" key="8">
    <source>
        <dbReference type="SAM" id="Phobius"/>
    </source>
</evidence>
<evidence type="ECO:0000256" key="1">
    <source>
        <dbReference type="ARBA" id="ARBA00000032"/>
    </source>
</evidence>
<sequence length="425" mass="47014">MGHLWPLLLSASLWLSVCAAGDNSTLQLVQVLFRHGARTPVVVCPTDPHRDLWLDEGLGQLTNQGKQMQFELGQFLRTRYGGFLSEKYNENYTLVRASDVDRTLMSAEVNLAGLYPPKGRDVWNPDLAWQPIPVHTEPITSDRLLNFMAACPRYAIELKRVLNTTPLRLVEKQNQPLYEYLSQHCGAPVRDLEQAMLLFDLLLIEDARNWTLPAWATARLAPYNATVYPDVLKPLNELAFDLLSYDAALRRLGGGALLADITEHLSQKVSGTLSPPNRELFMYSGHDSDVAALLGALGVYNGIAPPLASCVIVELHRDASGAFFVELFYRNDTAVEPYQLRLPNCTGRCPWVAFRDLTAPVRVQDGAAECAPPPSGTPTAQEVTIIALAVSLTLLLVLCAIGLFIYCRRNRNGALAYSHFGEING</sequence>
<evidence type="ECO:0000313" key="10">
    <source>
        <dbReference type="EMBL" id="KAF0296867.1"/>
    </source>
</evidence>
<keyword evidence="8" id="KW-0472">Membrane</keyword>
<keyword evidence="5" id="KW-0378">Hydrolase</keyword>
<dbReference type="OrthoDB" id="10257284at2759"/>
<evidence type="ECO:0000256" key="6">
    <source>
        <dbReference type="ARBA" id="ARBA00023157"/>
    </source>
</evidence>
<dbReference type="PROSITE" id="PS00778">
    <property type="entry name" value="HIS_ACID_PHOSPHAT_2"/>
    <property type="match status" value="1"/>
</dbReference>
<gene>
    <name evidence="10" type="primary">acp4_4</name>
    <name evidence="10" type="ORF">FJT64_005714</name>
</gene>